<dbReference type="GO" id="GO:0051287">
    <property type="term" value="F:NAD binding"/>
    <property type="evidence" value="ECO:0007669"/>
    <property type="project" value="InterPro"/>
</dbReference>
<dbReference type="PANTHER" id="PTHR43761">
    <property type="entry name" value="D-ISOMER SPECIFIC 2-HYDROXYACID DEHYDROGENASE FAMILY PROTEIN (AFU_ORTHOLOGUE AFUA_1G13630)"/>
    <property type="match status" value="1"/>
</dbReference>
<dbReference type="Proteomes" id="UP000030014">
    <property type="component" value="Unassembled WGS sequence"/>
</dbReference>
<dbReference type="PANTHER" id="PTHR43761:SF1">
    <property type="entry name" value="D-ISOMER SPECIFIC 2-HYDROXYACID DEHYDROGENASE CATALYTIC DOMAIN-CONTAINING PROTEIN-RELATED"/>
    <property type="match status" value="1"/>
</dbReference>
<reference evidence="7 8" key="1">
    <citation type="submission" date="2014-01" db="EMBL/GenBank/DDBJ databases">
        <title>Plasmidome dynamics in the species complex Clostridium novyi sensu lato converts strains of independent lineages into distinctly different pathogens.</title>
        <authorList>
            <person name="Skarin H."/>
            <person name="Segerman B."/>
        </authorList>
    </citation>
    <scope>NUCLEOTIDE SEQUENCE [LARGE SCALE GENOMIC DNA]</scope>
    <source>
        <strain evidence="7 8">DC5</strain>
    </source>
</reference>
<comment type="caution">
    <text evidence="7">The sequence shown here is derived from an EMBL/GenBank/DDBJ whole genome shotgun (WGS) entry which is preliminary data.</text>
</comment>
<dbReference type="EMBL" id="JDRY01000087">
    <property type="protein sequence ID" value="KGM96006.1"/>
    <property type="molecule type" value="Genomic_DNA"/>
</dbReference>
<dbReference type="InterPro" id="IPR050418">
    <property type="entry name" value="D-iso_2-hydroxyacid_DH_PdxB"/>
</dbReference>
<dbReference type="SUPFAM" id="SSF51735">
    <property type="entry name" value="NAD(P)-binding Rossmann-fold domains"/>
    <property type="match status" value="1"/>
</dbReference>
<protein>
    <submittedName>
        <fullName evidence="7">2-hydroxyacid dehydrogenase</fullName>
        <ecNumber evidence="7">1.1.1.272</ecNumber>
    </submittedName>
</protein>
<keyword evidence="2 4" id="KW-0560">Oxidoreductase</keyword>
<dbReference type="InterPro" id="IPR036291">
    <property type="entry name" value="NAD(P)-bd_dom_sf"/>
</dbReference>
<dbReference type="InterPro" id="IPR006139">
    <property type="entry name" value="D-isomer_2_OHA_DH_cat_dom"/>
</dbReference>
<dbReference type="CDD" id="cd12162">
    <property type="entry name" value="2-Hacid_dh_4"/>
    <property type="match status" value="1"/>
</dbReference>
<accession>A0A0A0I6R0</accession>
<dbReference type="GO" id="GO:0050578">
    <property type="term" value="F:(2R)-2-hydroxyacid dehydrogenase (NADP+) activity"/>
    <property type="evidence" value="ECO:0007669"/>
    <property type="project" value="UniProtKB-EC"/>
</dbReference>
<dbReference type="SUPFAM" id="SSF52283">
    <property type="entry name" value="Formate/glycerate dehydrogenase catalytic domain-like"/>
    <property type="match status" value="1"/>
</dbReference>
<evidence type="ECO:0000313" key="7">
    <source>
        <dbReference type="EMBL" id="KGM96006.1"/>
    </source>
</evidence>
<evidence type="ECO:0000256" key="1">
    <source>
        <dbReference type="ARBA" id="ARBA00005854"/>
    </source>
</evidence>
<dbReference type="Pfam" id="PF00389">
    <property type="entry name" value="2-Hacid_dh"/>
    <property type="match status" value="1"/>
</dbReference>
<dbReference type="AlphaFoldDB" id="A0A0A0I6R0"/>
<dbReference type="Pfam" id="PF02826">
    <property type="entry name" value="2-Hacid_dh_C"/>
    <property type="match status" value="1"/>
</dbReference>
<dbReference type="PROSITE" id="PS00671">
    <property type="entry name" value="D_2_HYDROXYACID_DH_3"/>
    <property type="match status" value="1"/>
</dbReference>
<feature type="domain" description="D-isomer specific 2-hydroxyacid dehydrogenase NAD-binding" evidence="6">
    <location>
        <begin position="109"/>
        <end position="288"/>
    </location>
</feature>
<evidence type="ECO:0000256" key="4">
    <source>
        <dbReference type="RuleBase" id="RU003719"/>
    </source>
</evidence>
<dbReference type="InterPro" id="IPR006140">
    <property type="entry name" value="D-isomer_DH_NAD-bd"/>
</dbReference>
<dbReference type="NCBIfam" id="NF006263">
    <property type="entry name" value="PRK08410.1"/>
    <property type="match status" value="1"/>
</dbReference>
<dbReference type="EC" id="1.1.1.272" evidence="7"/>
<name>A0A0A0I6R0_CLOBO</name>
<evidence type="ECO:0000259" key="5">
    <source>
        <dbReference type="Pfam" id="PF00389"/>
    </source>
</evidence>
<proteinExistence type="inferred from homology"/>
<feature type="domain" description="D-isomer specific 2-hydroxyacid dehydrogenase catalytic" evidence="5">
    <location>
        <begin position="18"/>
        <end position="314"/>
    </location>
</feature>
<gene>
    <name evidence="7" type="ORF">Z955_13445</name>
</gene>
<dbReference type="Gene3D" id="3.40.50.720">
    <property type="entry name" value="NAD(P)-binding Rossmann-like Domain"/>
    <property type="match status" value="2"/>
</dbReference>
<keyword evidence="3" id="KW-0520">NAD</keyword>
<sequence length="319" mass="36302">MLKIVILDAKTLGNDISLQGFNEFGEVSIYDFTKKEEVIDRIKDKDIIITNKVILNKDNLKYAKNLKLICIAATGTNNVDLNYTNENNIVVTNVAGYSTNSVVQHTFACLFYLLENLKYYDDYTKKYLYCESDTFTHFQRPFWEVCDKTWGIIGLGEIGKGVAKLAKNFGCNVVYYSTSGKNNNSIYKRCDLQELLKISDIVSIHCPLNSETKNLIAFNELKLMKESSILINVGRGKIVNEEDLAKALDENCIRGAALDVMKEEPIKKDNPLLHIKNKERLLITPHIAWASFEARKKLINEIILNIQGFLNNEKRNVIG</sequence>
<dbReference type="RefSeq" id="WP_039256521.1">
    <property type="nucleotide sequence ID" value="NZ_JDRY01000087.1"/>
</dbReference>
<evidence type="ECO:0000256" key="3">
    <source>
        <dbReference type="ARBA" id="ARBA00023027"/>
    </source>
</evidence>
<comment type="similarity">
    <text evidence="1 4">Belongs to the D-isomer specific 2-hydroxyacid dehydrogenase family.</text>
</comment>
<dbReference type="InterPro" id="IPR029753">
    <property type="entry name" value="D-isomer_DH_CS"/>
</dbReference>
<evidence type="ECO:0000313" key="8">
    <source>
        <dbReference type="Proteomes" id="UP000030014"/>
    </source>
</evidence>
<organism evidence="7 8">
    <name type="scientific">Clostridium botulinum C/D str. DC5</name>
    <dbReference type="NCBI Taxonomy" id="1443128"/>
    <lineage>
        <taxon>Bacteria</taxon>
        <taxon>Bacillati</taxon>
        <taxon>Bacillota</taxon>
        <taxon>Clostridia</taxon>
        <taxon>Eubacteriales</taxon>
        <taxon>Clostridiaceae</taxon>
        <taxon>Clostridium</taxon>
    </lineage>
</organism>
<evidence type="ECO:0000256" key="2">
    <source>
        <dbReference type="ARBA" id="ARBA00023002"/>
    </source>
</evidence>
<evidence type="ECO:0000259" key="6">
    <source>
        <dbReference type="Pfam" id="PF02826"/>
    </source>
</evidence>